<keyword evidence="3" id="KW-0489">Methyltransferase</keyword>
<dbReference type="Proteomes" id="UP001597267">
    <property type="component" value="Unassembled WGS sequence"/>
</dbReference>
<proteinExistence type="predicted"/>
<dbReference type="PROSITE" id="PS51084">
    <property type="entry name" value="HIT_2"/>
    <property type="match status" value="1"/>
</dbReference>
<dbReference type="PROSITE" id="PS00892">
    <property type="entry name" value="HIT_1"/>
    <property type="match status" value="1"/>
</dbReference>
<dbReference type="EMBL" id="JBHTOP010000026">
    <property type="protein sequence ID" value="MFD1672722.1"/>
    <property type="molecule type" value="Genomic_DNA"/>
</dbReference>
<dbReference type="PRINTS" id="PR00332">
    <property type="entry name" value="HISTRIAD"/>
</dbReference>
<dbReference type="GO" id="GO:0008168">
    <property type="term" value="F:methyltransferase activity"/>
    <property type="evidence" value="ECO:0007669"/>
    <property type="project" value="UniProtKB-KW"/>
</dbReference>
<feature type="domain" description="HIT" evidence="2">
    <location>
        <begin position="5"/>
        <end position="113"/>
    </location>
</feature>
<evidence type="ECO:0000313" key="3">
    <source>
        <dbReference type="EMBL" id="MFD1672722.1"/>
    </source>
</evidence>
<dbReference type="PANTHER" id="PTHR46648:SF1">
    <property type="entry name" value="ADENOSINE 5'-MONOPHOSPHORAMIDASE HNT1"/>
    <property type="match status" value="1"/>
</dbReference>
<dbReference type="RefSeq" id="WP_125713238.1">
    <property type="nucleotide sequence ID" value="NZ_JBHTOP010000026.1"/>
</dbReference>
<dbReference type="EC" id="2.1.1.-" evidence="3"/>
<dbReference type="PANTHER" id="PTHR46648">
    <property type="entry name" value="HIT FAMILY PROTEIN 1"/>
    <property type="match status" value="1"/>
</dbReference>
<dbReference type="Pfam" id="PF01230">
    <property type="entry name" value="HIT"/>
    <property type="match status" value="1"/>
</dbReference>
<accession>A0ABW4J941</accession>
<dbReference type="InterPro" id="IPR011146">
    <property type="entry name" value="HIT-like"/>
</dbReference>
<reference evidence="4" key="1">
    <citation type="journal article" date="2019" name="Int. J. Syst. Evol. Microbiol.">
        <title>The Global Catalogue of Microorganisms (GCM) 10K type strain sequencing project: providing services to taxonomists for standard genome sequencing and annotation.</title>
        <authorList>
            <consortium name="The Broad Institute Genomics Platform"/>
            <consortium name="The Broad Institute Genome Sequencing Center for Infectious Disease"/>
            <person name="Wu L."/>
            <person name="Ma J."/>
        </authorList>
    </citation>
    <scope>NUCLEOTIDE SEQUENCE [LARGE SCALE GENOMIC DNA]</scope>
    <source>
        <strain evidence="4">CCM 8896</strain>
    </source>
</reference>
<dbReference type="GO" id="GO:0032259">
    <property type="term" value="P:methylation"/>
    <property type="evidence" value="ECO:0007669"/>
    <property type="project" value="UniProtKB-KW"/>
</dbReference>
<evidence type="ECO:0000313" key="4">
    <source>
        <dbReference type="Proteomes" id="UP001597267"/>
    </source>
</evidence>
<keyword evidence="3" id="KW-0808">Transferase</keyword>
<evidence type="ECO:0000256" key="1">
    <source>
        <dbReference type="PROSITE-ProRule" id="PRU00464"/>
    </source>
</evidence>
<dbReference type="InterPro" id="IPR039384">
    <property type="entry name" value="HINT"/>
</dbReference>
<dbReference type="InterPro" id="IPR001310">
    <property type="entry name" value="Histidine_triad_HIT"/>
</dbReference>
<keyword evidence="4" id="KW-1185">Reference proteome</keyword>
<comment type="caution">
    <text evidence="3">The sequence shown here is derived from an EMBL/GenBank/DDBJ whole genome shotgun (WGS) entry which is preliminary data.</text>
</comment>
<sequence>MEDCIFCKIIRNEIPSTTVYEDDYVKAFLDISQVTPGHTLMVPKVHVADIFEYDEKLAAEIFARIPIIAKAIKASDPKIAGMNIINNNGALAYQSVFHSHIHFIPRYTKDDDFAIRFGDHTDQYTPAQLQTIADNIKANLEV</sequence>
<organism evidence="3 4">
    <name type="scientific">Agrilactobacillus yilanensis</name>
    <dbReference type="NCBI Taxonomy" id="2485997"/>
    <lineage>
        <taxon>Bacteria</taxon>
        <taxon>Bacillati</taxon>
        <taxon>Bacillota</taxon>
        <taxon>Bacilli</taxon>
        <taxon>Lactobacillales</taxon>
        <taxon>Lactobacillaceae</taxon>
        <taxon>Agrilactobacillus</taxon>
    </lineage>
</organism>
<protein>
    <submittedName>
        <fullName evidence="3">HIT family protein</fullName>
        <ecNumber evidence="3">2.1.1.-</ecNumber>
    </submittedName>
</protein>
<name>A0ABW4J941_9LACO</name>
<gene>
    <name evidence="3" type="ORF">ACFQ5M_11480</name>
</gene>
<dbReference type="InterPro" id="IPR036265">
    <property type="entry name" value="HIT-like_sf"/>
</dbReference>
<evidence type="ECO:0000259" key="2">
    <source>
        <dbReference type="PROSITE" id="PS51084"/>
    </source>
</evidence>
<dbReference type="InterPro" id="IPR019808">
    <property type="entry name" value="Histidine_triad_CS"/>
</dbReference>
<dbReference type="Gene3D" id="3.30.428.10">
    <property type="entry name" value="HIT-like"/>
    <property type="match status" value="1"/>
</dbReference>
<dbReference type="SUPFAM" id="SSF54197">
    <property type="entry name" value="HIT-like"/>
    <property type="match status" value="1"/>
</dbReference>
<dbReference type="CDD" id="cd01277">
    <property type="entry name" value="HINT_subgroup"/>
    <property type="match status" value="1"/>
</dbReference>
<feature type="short sequence motif" description="Histidine triad motif" evidence="1">
    <location>
        <begin position="98"/>
        <end position="102"/>
    </location>
</feature>